<organism evidence="3 4">
    <name type="scientific">Candidatus Thiomargarita nelsonii</name>
    <dbReference type="NCBI Taxonomy" id="1003181"/>
    <lineage>
        <taxon>Bacteria</taxon>
        <taxon>Pseudomonadati</taxon>
        <taxon>Pseudomonadota</taxon>
        <taxon>Gammaproteobacteria</taxon>
        <taxon>Thiotrichales</taxon>
        <taxon>Thiotrichaceae</taxon>
        <taxon>Thiomargarita</taxon>
    </lineage>
</organism>
<feature type="region of interest" description="Disordered" evidence="1">
    <location>
        <begin position="95"/>
        <end position="115"/>
    </location>
</feature>
<proteinExistence type="predicted"/>
<dbReference type="SUPFAM" id="SSF49879">
    <property type="entry name" value="SMAD/FHA domain"/>
    <property type="match status" value="1"/>
</dbReference>
<protein>
    <recommendedName>
        <fullName evidence="2">FHA domain-containing protein</fullName>
    </recommendedName>
</protein>
<name>A0A0A6P7Q8_9GAMM</name>
<dbReference type="Proteomes" id="UP000030428">
    <property type="component" value="Unassembled WGS sequence"/>
</dbReference>
<dbReference type="AlphaFoldDB" id="A0A0A6P7Q8"/>
<dbReference type="InterPro" id="IPR008984">
    <property type="entry name" value="SMAD_FHA_dom_sf"/>
</dbReference>
<evidence type="ECO:0000313" key="4">
    <source>
        <dbReference type="Proteomes" id="UP000030428"/>
    </source>
</evidence>
<reference evidence="3 4" key="1">
    <citation type="journal article" date="2016" name="Front. Microbiol.">
        <title>Single-Cell (Meta-)Genomics of a Dimorphic Candidatus Thiomargarita nelsonii Reveals Genomic Plasticity.</title>
        <authorList>
            <person name="Flood B.E."/>
            <person name="Fliss P."/>
            <person name="Jones D.S."/>
            <person name="Dick G.J."/>
            <person name="Jain S."/>
            <person name="Kaster A.K."/>
            <person name="Winkel M."/>
            <person name="Mussmann M."/>
            <person name="Bailey J."/>
        </authorList>
    </citation>
    <scope>NUCLEOTIDE SEQUENCE [LARGE SCALE GENOMIC DNA]</scope>
    <source>
        <strain evidence="3">Hydrate Ridge</strain>
    </source>
</reference>
<gene>
    <name evidence="3" type="ORF">PN36_04220</name>
</gene>
<dbReference type="Gene3D" id="2.60.200.20">
    <property type="match status" value="1"/>
</dbReference>
<dbReference type="PROSITE" id="PS50006">
    <property type="entry name" value="FHA_DOMAIN"/>
    <property type="match status" value="1"/>
</dbReference>
<sequence>MKTFLVGRAQKADIIIADADHSVSDIHLEITQDAKGYYYLVDCNSANGTFCKRGPHWDRVKEGTYVGLDELLLLGKYQTSIRKLLAILKVKHKKTGSHLGLQRDPDTGEIIPQRR</sequence>
<dbReference type="InterPro" id="IPR000253">
    <property type="entry name" value="FHA_dom"/>
</dbReference>
<feature type="domain" description="FHA" evidence="2">
    <location>
        <begin position="4"/>
        <end position="50"/>
    </location>
</feature>
<dbReference type="CDD" id="cd00060">
    <property type="entry name" value="FHA"/>
    <property type="match status" value="1"/>
</dbReference>
<comment type="caution">
    <text evidence="3">The sequence shown here is derived from an EMBL/GenBank/DDBJ whole genome shotgun (WGS) entry which is preliminary data.</text>
</comment>
<dbReference type="SMART" id="SM00240">
    <property type="entry name" value="FHA"/>
    <property type="match status" value="1"/>
</dbReference>
<keyword evidence="4" id="KW-1185">Reference proteome</keyword>
<evidence type="ECO:0000259" key="2">
    <source>
        <dbReference type="PROSITE" id="PS50006"/>
    </source>
</evidence>
<dbReference type="EMBL" id="JSZA02000011">
    <property type="protein sequence ID" value="KHD06850.1"/>
    <property type="molecule type" value="Genomic_DNA"/>
</dbReference>
<dbReference type="Pfam" id="PF00498">
    <property type="entry name" value="FHA"/>
    <property type="match status" value="1"/>
</dbReference>
<evidence type="ECO:0000313" key="3">
    <source>
        <dbReference type="EMBL" id="KHD06850.1"/>
    </source>
</evidence>
<accession>A0A0A6P7Q8</accession>
<evidence type="ECO:0000256" key="1">
    <source>
        <dbReference type="SAM" id="MobiDB-lite"/>
    </source>
</evidence>